<feature type="active site" description="Charge relay system" evidence="5 6">
    <location>
        <position position="182"/>
    </location>
</feature>
<dbReference type="GO" id="GO:0006508">
    <property type="term" value="P:proteolysis"/>
    <property type="evidence" value="ECO:0007669"/>
    <property type="project" value="UniProtKB-KW"/>
</dbReference>
<evidence type="ECO:0000256" key="4">
    <source>
        <dbReference type="ARBA" id="ARBA00022825"/>
    </source>
</evidence>
<organism evidence="11 12">
    <name type="scientific">Paractinoplanes toevensis</name>
    <dbReference type="NCBI Taxonomy" id="571911"/>
    <lineage>
        <taxon>Bacteria</taxon>
        <taxon>Bacillati</taxon>
        <taxon>Actinomycetota</taxon>
        <taxon>Actinomycetes</taxon>
        <taxon>Micromonosporales</taxon>
        <taxon>Micromonosporaceae</taxon>
        <taxon>Paractinoplanes</taxon>
    </lineage>
</organism>
<sequence length="393" mass="39706">MTLRLPARRIVTVGLFAALVSTLAGTPVSAAPTGEIRYAGSPTAIAGSYLVVLKGGGTVTKAGLSGVTVTERYGAALNGFAAKMSESAAKRLAADPAVAYVEQDQVWTVADTQSNATWGLDRIDQRNLPLSTTYTYPRTGTGVRAYIIDTGILTTHTQFGGRATSGYDFVDNDANATDCNGHGTHVAGTVGGSTYGVAKTVSLVGVRVLNCSGSGTTAGVVSGINWVTSNAVKPAVANMSLGGGASTTIDNAVASSIASGVSYGVAAGNGNILGRRQNACNYSPARVATAITVGATQNNDAAASFSNYGTCVDILAPGVNITSSWYSSTTATNTISGTSMATPHVVGAAALVLQANPSYTPAQVASYLTTNATPNVVTNVGTGTPNRLLYVVN</sequence>
<feature type="active site" description="Charge relay system" evidence="5 6">
    <location>
        <position position="339"/>
    </location>
</feature>
<dbReference type="PANTHER" id="PTHR43806:SF11">
    <property type="entry name" value="CEREVISIN-RELATED"/>
    <property type="match status" value="1"/>
</dbReference>
<dbReference type="Proteomes" id="UP000677082">
    <property type="component" value="Unassembled WGS sequence"/>
</dbReference>
<dbReference type="InterPro" id="IPR015500">
    <property type="entry name" value="Peptidase_S8_subtilisin-rel"/>
</dbReference>
<dbReference type="GO" id="GO:0005615">
    <property type="term" value="C:extracellular space"/>
    <property type="evidence" value="ECO:0007669"/>
    <property type="project" value="TreeGrafter"/>
</dbReference>
<dbReference type="InterPro" id="IPR022398">
    <property type="entry name" value="Peptidase_S8_His-AS"/>
</dbReference>
<dbReference type="PROSITE" id="PS00138">
    <property type="entry name" value="SUBTILASE_SER"/>
    <property type="match status" value="1"/>
</dbReference>
<evidence type="ECO:0000256" key="6">
    <source>
        <dbReference type="PROSITE-ProRule" id="PRU01240"/>
    </source>
</evidence>
<dbReference type="Pfam" id="PF00082">
    <property type="entry name" value="Peptidase_S8"/>
    <property type="match status" value="1"/>
</dbReference>
<keyword evidence="12" id="KW-1185">Reference proteome</keyword>
<accession>A0A919T883</accession>
<proteinExistence type="inferred from homology"/>
<evidence type="ECO:0000256" key="8">
    <source>
        <dbReference type="SAM" id="SignalP"/>
    </source>
</evidence>
<dbReference type="InterPro" id="IPR023827">
    <property type="entry name" value="Peptidase_S8_Asp-AS"/>
</dbReference>
<feature type="domain" description="Inhibitor I9" evidence="10">
    <location>
        <begin position="65"/>
        <end position="109"/>
    </location>
</feature>
<feature type="signal peptide" evidence="8">
    <location>
        <begin position="1"/>
        <end position="30"/>
    </location>
</feature>
<feature type="domain" description="Peptidase S8/S53" evidence="9">
    <location>
        <begin position="142"/>
        <end position="378"/>
    </location>
</feature>
<dbReference type="PROSITE" id="PS51892">
    <property type="entry name" value="SUBTILASE"/>
    <property type="match status" value="1"/>
</dbReference>
<evidence type="ECO:0000313" key="11">
    <source>
        <dbReference type="EMBL" id="GIM90938.1"/>
    </source>
</evidence>
<dbReference type="AlphaFoldDB" id="A0A919T883"/>
<dbReference type="InterPro" id="IPR023828">
    <property type="entry name" value="Peptidase_S8_Ser-AS"/>
</dbReference>
<comment type="similarity">
    <text evidence="1 6 7">Belongs to the peptidase S8 family.</text>
</comment>
<keyword evidence="2 6" id="KW-0645">Protease</keyword>
<dbReference type="EMBL" id="BOQN01000038">
    <property type="protein sequence ID" value="GIM90938.1"/>
    <property type="molecule type" value="Genomic_DNA"/>
</dbReference>
<dbReference type="PROSITE" id="PS00137">
    <property type="entry name" value="SUBTILASE_HIS"/>
    <property type="match status" value="1"/>
</dbReference>
<feature type="active site" description="Charge relay system" evidence="5 6">
    <location>
        <position position="149"/>
    </location>
</feature>
<evidence type="ECO:0000256" key="3">
    <source>
        <dbReference type="ARBA" id="ARBA00022801"/>
    </source>
</evidence>
<dbReference type="InterPro" id="IPR034193">
    <property type="entry name" value="PCSK9_ProteinaseK-like"/>
</dbReference>
<evidence type="ECO:0000259" key="10">
    <source>
        <dbReference type="Pfam" id="PF05922"/>
    </source>
</evidence>
<evidence type="ECO:0000256" key="2">
    <source>
        <dbReference type="ARBA" id="ARBA00022670"/>
    </source>
</evidence>
<evidence type="ECO:0000313" key="12">
    <source>
        <dbReference type="Proteomes" id="UP000677082"/>
    </source>
</evidence>
<dbReference type="InterPro" id="IPR050131">
    <property type="entry name" value="Peptidase_S8_subtilisin-like"/>
</dbReference>
<dbReference type="SUPFAM" id="SSF52743">
    <property type="entry name" value="Subtilisin-like"/>
    <property type="match status" value="1"/>
</dbReference>
<dbReference type="InterPro" id="IPR036852">
    <property type="entry name" value="Peptidase_S8/S53_dom_sf"/>
</dbReference>
<dbReference type="InterPro" id="IPR010259">
    <property type="entry name" value="S8pro/Inhibitor_I9"/>
</dbReference>
<name>A0A919T883_9ACTN</name>
<evidence type="ECO:0000259" key="9">
    <source>
        <dbReference type="Pfam" id="PF00082"/>
    </source>
</evidence>
<dbReference type="InterPro" id="IPR037045">
    <property type="entry name" value="S8pro/Inhibitor_I9_sf"/>
</dbReference>
<protein>
    <submittedName>
        <fullName evidence="11">Uncharacterized protein</fullName>
    </submittedName>
</protein>
<dbReference type="RefSeq" id="WP_213006842.1">
    <property type="nucleotide sequence ID" value="NZ_BOQN01000038.1"/>
</dbReference>
<keyword evidence="4 6" id="KW-0720">Serine protease</keyword>
<comment type="caution">
    <text evidence="11">The sequence shown here is derived from an EMBL/GenBank/DDBJ whole genome shotgun (WGS) entry which is preliminary data.</text>
</comment>
<reference evidence="11 12" key="1">
    <citation type="submission" date="2021-03" db="EMBL/GenBank/DDBJ databases">
        <title>Whole genome shotgun sequence of Actinoplanes toevensis NBRC 105298.</title>
        <authorList>
            <person name="Komaki H."/>
            <person name="Tamura T."/>
        </authorList>
    </citation>
    <scope>NUCLEOTIDE SEQUENCE [LARGE SCALE GENOMIC DNA]</scope>
    <source>
        <strain evidence="11 12">NBRC 105298</strain>
    </source>
</reference>
<dbReference type="Gene3D" id="3.30.70.80">
    <property type="entry name" value="Peptidase S8 propeptide/proteinase inhibitor I9"/>
    <property type="match status" value="1"/>
</dbReference>
<dbReference type="PANTHER" id="PTHR43806">
    <property type="entry name" value="PEPTIDASE S8"/>
    <property type="match status" value="1"/>
</dbReference>
<dbReference type="GO" id="GO:0004252">
    <property type="term" value="F:serine-type endopeptidase activity"/>
    <property type="evidence" value="ECO:0007669"/>
    <property type="project" value="UniProtKB-UniRule"/>
</dbReference>
<dbReference type="Pfam" id="PF05922">
    <property type="entry name" value="Inhibitor_I9"/>
    <property type="match status" value="1"/>
</dbReference>
<dbReference type="Gene3D" id="3.40.50.200">
    <property type="entry name" value="Peptidase S8/S53 domain"/>
    <property type="match status" value="1"/>
</dbReference>
<evidence type="ECO:0000256" key="1">
    <source>
        <dbReference type="ARBA" id="ARBA00011073"/>
    </source>
</evidence>
<dbReference type="InterPro" id="IPR000209">
    <property type="entry name" value="Peptidase_S8/S53_dom"/>
</dbReference>
<dbReference type="PRINTS" id="PR00723">
    <property type="entry name" value="SUBTILISIN"/>
</dbReference>
<gene>
    <name evidence="11" type="ORF">Ato02nite_027310</name>
</gene>
<dbReference type="PROSITE" id="PS00136">
    <property type="entry name" value="SUBTILASE_ASP"/>
    <property type="match status" value="1"/>
</dbReference>
<keyword evidence="8" id="KW-0732">Signal</keyword>
<dbReference type="CDD" id="cd04077">
    <property type="entry name" value="Peptidases_S8_PCSK9_ProteinaseK_like"/>
    <property type="match status" value="1"/>
</dbReference>
<evidence type="ECO:0000256" key="7">
    <source>
        <dbReference type="RuleBase" id="RU003355"/>
    </source>
</evidence>
<evidence type="ECO:0000256" key="5">
    <source>
        <dbReference type="PIRSR" id="PIRSR615500-1"/>
    </source>
</evidence>
<dbReference type="FunFam" id="3.40.50.200:FF:000014">
    <property type="entry name" value="Proteinase K"/>
    <property type="match status" value="1"/>
</dbReference>
<dbReference type="SUPFAM" id="SSF54897">
    <property type="entry name" value="Protease propeptides/inhibitors"/>
    <property type="match status" value="1"/>
</dbReference>
<feature type="chain" id="PRO_5037137189" evidence="8">
    <location>
        <begin position="31"/>
        <end position="393"/>
    </location>
</feature>
<keyword evidence="3 6" id="KW-0378">Hydrolase</keyword>